<sequence>MAKISTKKVTGKVKSITKTAQGHLLVTVTPEGGGKDVAIEVIIDPIASALNLQVVYAVGD</sequence>
<keyword evidence="3" id="KW-1185">Reference proteome</keyword>
<gene>
    <name evidence="2" type="ORF">CS076_00730</name>
    <name evidence="1" type="ORF">CS078_07740</name>
</gene>
<dbReference type="Proteomes" id="UP000282140">
    <property type="component" value="Unassembled WGS sequence"/>
</dbReference>
<evidence type="ECO:0000313" key="2">
    <source>
        <dbReference type="EMBL" id="RLU14395.1"/>
    </source>
</evidence>
<proteinExistence type="predicted"/>
<reference evidence="3 4" key="1">
    <citation type="journal article" date="2018" name="Front. Microbiol.">
        <title>Discovery of Phloeophagus Beetles as a Source of Pseudomonas Strains That Produce Potentially New Bioactive Substances and Description of Pseudomonas bohemica sp. nov.</title>
        <authorList>
            <person name="Saati-Santamaria Z."/>
            <person name="Lopez-Mondejar R."/>
            <person name="Jimenez-Gomez A."/>
            <person name="Diez-Mendez A."/>
            <person name="Vetrovsky T."/>
            <person name="Igual J.M."/>
            <person name="Velazquez E."/>
            <person name="Kolarik M."/>
            <person name="Rivas R."/>
            <person name="Garcia-Fraile P."/>
        </authorList>
    </citation>
    <scope>NUCLEOTIDE SEQUENCE [LARGE SCALE GENOMIC DNA]</scope>
    <source>
        <strain evidence="2 4">A2-NA12</strain>
        <strain evidence="1 3">A2-NA13</strain>
    </source>
</reference>
<dbReference type="AlphaFoldDB" id="A0A3L8CTZ4"/>
<organism evidence="1 3">
    <name type="scientific">Pseudomonas prosekii</name>
    <dbReference type="NCBI Taxonomy" id="1148509"/>
    <lineage>
        <taxon>Bacteria</taxon>
        <taxon>Pseudomonadati</taxon>
        <taxon>Pseudomonadota</taxon>
        <taxon>Gammaproteobacteria</taxon>
        <taxon>Pseudomonadales</taxon>
        <taxon>Pseudomonadaceae</taxon>
        <taxon>Pseudomonas</taxon>
    </lineage>
</organism>
<dbReference type="EMBL" id="PEGA01000001">
    <property type="protein sequence ID" value="RLU14395.1"/>
    <property type="molecule type" value="Genomic_DNA"/>
</dbReference>
<evidence type="ECO:0000313" key="1">
    <source>
        <dbReference type="EMBL" id="RLU11311.1"/>
    </source>
</evidence>
<dbReference type="RefSeq" id="WP_121730720.1">
    <property type="nucleotide sequence ID" value="NZ_PEGA01000001.1"/>
</dbReference>
<evidence type="ECO:0000313" key="4">
    <source>
        <dbReference type="Proteomes" id="UP000282672"/>
    </source>
</evidence>
<dbReference type="Proteomes" id="UP000282672">
    <property type="component" value="Unassembled WGS sequence"/>
</dbReference>
<name>A0A3L8CTZ4_9PSED</name>
<dbReference type="EMBL" id="PEGB01000002">
    <property type="protein sequence ID" value="RLU11311.1"/>
    <property type="molecule type" value="Genomic_DNA"/>
</dbReference>
<comment type="caution">
    <text evidence="1">The sequence shown here is derived from an EMBL/GenBank/DDBJ whole genome shotgun (WGS) entry which is preliminary data.</text>
</comment>
<evidence type="ECO:0000313" key="3">
    <source>
        <dbReference type="Proteomes" id="UP000282140"/>
    </source>
</evidence>
<accession>A0A3L8CTZ4</accession>
<protein>
    <submittedName>
        <fullName evidence="1">Uncharacterized protein</fullName>
    </submittedName>
</protein>